<dbReference type="InterPro" id="IPR016047">
    <property type="entry name" value="M23ase_b-sheet_dom"/>
</dbReference>
<evidence type="ECO:0000256" key="1">
    <source>
        <dbReference type="SAM" id="Coils"/>
    </source>
</evidence>
<dbReference type="EMBL" id="FOMJ01000004">
    <property type="protein sequence ID" value="SFD31693.1"/>
    <property type="molecule type" value="Genomic_DNA"/>
</dbReference>
<reference evidence="4 5" key="1">
    <citation type="submission" date="2016-10" db="EMBL/GenBank/DDBJ databases">
        <authorList>
            <person name="de Groot N.N."/>
        </authorList>
    </citation>
    <scope>NUCLEOTIDE SEQUENCE [LARGE SCALE GENOMIC DNA]</scope>
    <source>
        <strain evidence="4 5">HL3</strain>
    </source>
</reference>
<dbReference type="InterPro" id="IPR050570">
    <property type="entry name" value="Cell_wall_metabolism_enzyme"/>
</dbReference>
<dbReference type="FunFam" id="2.70.70.10:FF:000003">
    <property type="entry name" value="Murein hydrolase activator EnvC"/>
    <property type="match status" value="1"/>
</dbReference>
<dbReference type="CDD" id="cd12797">
    <property type="entry name" value="M23_peptidase"/>
    <property type="match status" value="1"/>
</dbReference>
<evidence type="ECO:0000313" key="5">
    <source>
        <dbReference type="Proteomes" id="UP000198611"/>
    </source>
</evidence>
<dbReference type="STRING" id="1123397.SAMN05660831_01397"/>
<evidence type="ECO:0000313" key="4">
    <source>
        <dbReference type="EMBL" id="SFD31693.1"/>
    </source>
</evidence>
<dbReference type="PANTHER" id="PTHR21666:SF270">
    <property type="entry name" value="MUREIN HYDROLASE ACTIVATOR ENVC"/>
    <property type="match status" value="1"/>
</dbReference>
<keyword evidence="1" id="KW-0175">Coiled coil</keyword>
<keyword evidence="5" id="KW-1185">Reference proteome</keyword>
<name>A0A1I1RJ66_9GAMM</name>
<proteinExistence type="predicted"/>
<accession>A0A1I1RJ66</accession>
<feature type="domain" description="M23ase beta-sheet core" evidence="3">
    <location>
        <begin position="270"/>
        <end position="363"/>
    </location>
</feature>
<keyword evidence="2" id="KW-0732">Signal</keyword>
<feature type="coiled-coil region" evidence="1">
    <location>
        <begin position="19"/>
        <end position="95"/>
    </location>
</feature>
<dbReference type="Gene3D" id="6.10.250.3150">
    <property type="match status" value="1"/>
</dbReference>
<protein>
    <submittedName>
        <fullName evidence="4">Septal ring factor EnvC, activator of murein hydrolases AmiA and AmiB</fullName>
    </submittedName>
</protein>
<dbReference type="SUPFAM" id="SSF51261">
    <property type="entry name" value="Duplicated hybrid motif"/>
    <property type="match status" value="1"/>
</dbReference>
<dbReference type="Pfam" id="PF01551">
    <property type="entry name" value="Peptidase_M23"/>
    <property type="match status" value="1"/>
</dbReference>
<keyword evidence="4" id="KW-0378">Hydrolase</keyword>
<dbReference type="RefSeq" id="WP_093428046.1">
    <property type="nucleotide sequence ID" value="NZ_FOMJ01000004.1"/>
</dbReference>
<dbReference type="Proteomes" id="UP000198611">
    <property type="component" value="Unassembled WGS sequence"/>
</dbReference>
<dbReference type="PANTHER" id="PTHR21666">
    <property type="entry name" value="PEPTIDASE-RELATED"/>
    <property type="match status" value="1"/>
</dbReference>
<feature type="chain" id="PRO_5011441061" evidence="2">
    <location>
        <begin position="18"/>
        <end position="370"/>
    </location>
</feature>
<evidence type="ECO:0000256" key="2">
    <source>
        <dbReference type="SAM" id="SignalP"/>
    </source>
</evidence>
<dbReference type="GO" id="GO:0004222">
    <property type="term" value="F:metalloendopeptidase activity"/>
    <property type="evidence" value="ECO:0007669"/>
    <property type="project" value="TreeGrafter"/>
</dbReference>
<feature type="signal peptide" evidence="2">
    <location>
        <begin position="1"/>
        <end position="17"/>
    </location>
</feature>
<feature type="coiled-coil region" evidence="1">
    <location>
        <begin position="156"/>
        <end position="225"/>
    </location>
</feature>
<organism evidence="4 5">
    <name type="scientific">Thiohalospira halophila DSM 15071</name>
    <dbReference type="NCBI Taxonomy" id="1123397"/>
    <lineage>
        <taxon>Bacteria</taxon>
        <taxon>Pseudomonadati</taxon>
        <taxon>Pseudomonadota</taxon>
        <taxon>Gammaproteobacteria</taxon>
        <taxon>Thiohalospirales</taxon>
        <taxon>Thiohalospiraceae</taxon>
        <taxon>Thiohalospira</taxon>
    </lineage>
</organism>
<dbReference type="Gene3D" id="2.70.70.10">
    <property type="entry name" value="Glucose Permease (Domain IIA)"/>
    <property type="match status" value="1"/>
</dbReference>
<dbReference type="InterPro" id="IPR011055">
    <property type="entry name" value="Dup_hybrid_motif"/>
</dbReference>
<evidence type="ECO:0000259" key="3">
    <source>
        <dbReference type="Pfam" id="PF01551"/>
    </source>
</evidence>
<gene>
    <name evidence="4" type="ORF">SAMN05660831_01397</name>
</gene>
<sequence>MRWALAGLALVAFPALAGEDLSREDLEALRERIETARERAEAVAGRKEAAESDLVEAERALTEAARELNRTATALRETRDRLGALRARRDAIRADLDDERTALATEVRTLYMAGGDSALRLLLSQGDPRAVGRTLVWGDYLARARQSRIGAYGESLAELDDLAQRIADREQELKRRQADVRKRRDALAARQAEYRRTVARLNDRLTSRRDEVAALEDREERLEELLGQLDDPERPGETRDLGPLRGDLPWPARGPLRAAFGSERQSGLTWKGIFIARDAGAEVGAIAPGRVVFADWMRGYGQLLILDHGHGFMSLYGHNRALLVGLGDWVETGETLARIGESGPYEESGLYFELRREGRPRDPIAWLGPR</sequence>
<dbReference type="AlphaFoldDB" id="A0A1I1RJ66"/>
<dbReference type="OrthoDB" id="9784703at2"/>